<dbReference type="GO" id="GO:0046872">
    <property type="term" value="F:metal ion binding"/>
    <property type="evidence" value="ECO:0007669"/>
    <property type="project" value="UniProtKB-KW"/>
</dbReference>
<dbReference type="SUPFAM" id="SSF50022">
    <property type="entry name" value="ISP domain"/>
    <property type="match status" value="1"/>
</dbReference>
<evidence type="ECO:0000256" key="7">
    <source>
        <dbReference type="SAM" id="MobiDB-lite"/>
    </source>
</evidence>
<keyword evidence="2" id="KW-0479">Metal-binding</keyword>
<name>A0A2P6U199_CHLSO</name>
<evidence type="ECO:0000256" key="2">
    <source>
        <dbReference type="ARBA" id="ARBA00022723"/>
    </source>
</evidence>
<feature type="region of interest" description="Disordered" evidence="7">
    <location>
        <begin position="50"/>
        <end position="73"/>
    </location>
</feature>
<evidence type="ECO:0000313" key="10">
    <source>
        <dbReference type="EMBL" id="PRW60091.1"/>
    </source>
</evidence>
<feature type="compositionally biased region" description="Low complexity" evidence="7">
    <location>
        <begin position="50"/>
        <end position="62"/>
    </location>
</feature>
<dbReference type="InterPro" id="IPR012748">
    <property type="entry name" value="Rieske-like_NirD"/>
</dbReference>
<evidence type="ECO:0000256" key="6">
    <source>
        <dbReference type="ARBA" id="ARBA00023063"/>
    </source>
</evidence>
<protein>
    <submittedName>
        <fullName evidence="10">Rieske [2Fe-2S]</fullName>
    </submittedName>
</protein>
<keyword evidence="4" id="KW-0408">Iron</keyword>
<dbReference type="PANTHER" id="PTHR43456">
    <property type="entry name" value="RIESKE (2FE-2S) DOMAIN-CONTAINING PROTEIN"/>
    <property type="match status" value="1"/>
</dbReference>
<evidence type="ECO:0000256" key="5">
    <source>
        <dbReference type="ARBA" id="ARBA00023014"/>
    </source>
</evidence>
<reference evidence="10 11" key="1">
    <citation type="journal article" date="2018" name="Plant J.">
        <title>Genome sequences of Chlorella sorokiniana UTEX 1602 and Micractinium conductrix SAG 241.80: implications to maltose excretion by a green alga.</title>
        <authorList>
            <person name="Arriola M.B."/>
            <person name="Velmurugan N."/>
            <person name="Zhang Y."/>
            <person name="Plunkett M.H."/>
            <person name="Hondzo H."/>
            <person name="Barney B.M."/>
        </authorList>
    </citation>
    <scope>NUCLEOTIDE SEQUENCE [LARGE SCALE GENOMIC DNA]</scope>
    <source>
        <strain evidence="11">UTEX 1602</strain>
    </source>
</reference>
<keyword evidence="1" id="KW-0001">2Fe-2S</keyword>
<dbReference type="PROSITE" id="PS51296">
    <property type="entry name" value="RIESKE"/>
    <property type="match status" value="1"/>
</dbReference>
<dbReference type="CDD" id="cd03467">
    <property type="entry name" value="Rieske"/>
    <property type="match status" value="1"/>
</dbReference>
<organism evidence="10 11">
    <name type="scientific">Chlorella sorokiniana</name>
    <name type="common">Freshwater green alga</name>
    <dbReference type="NCBI Taxonomy" id="3076"/>
    <lineage>
        <taxon>Eukaryota</taxon>
        <taxon>Viridiplantae</taxon>
        <taxon>Chlorophyta</taxon>
        <taxon>core chlorophytes</taxon>
        <taxon>Trebouxiophyceae</taxon>
        <taxon>Chlorellales</taxon>
        <taxon>Chlorellaceae</taxon>
        <taxon>Chlorella clade</taxon>
        <taxon>Chlorella</taxon>
    </lineage>
</organism>
<dbReference type="OrthoDB" id="1910064at2759"/>
<keyword evidence="3" id="KW-0560">Oxidoreductase</keyword>
<evidence type="ECO:0000259" key="9">
    <source>
        <dbReference type="PROSITE" id="PS51296"/>
    </source>
</evidence>
<keyword evidence="5" id="KW-0411">Iron-sulfur</keyword>
<evidence type="ECO:0000313" key="11">
    <source>
        <dbReference type="Proteomes" id="UP000239899"/>
    </source>
</evidence>
<evidence type="ECO:0000256" key="8">
    <source>
        <dbReference type="SAM" id="Phobius"/>
    </source>
</evidence>
<dbReference type="GO" id="GO:0042128">
    <property type="term" value="P:nitrate assimilation"/>
    <property type="evidence" value="ECO:0007669"/>
    <property type="project" value="UniProtKB-KW"/>
</dbReference>
<feature type="domain" description="Rieske" evidence="9">
    <location>
        <begin position="69"/>
        <end position="181"/>
    </location>
</feature>
<gene>
    <name evidence="10" type="ORF">C2E21_1515</name>
</gene>
<dbReference type="AlphaFoldDB" id="A0A2P6U199"/>
<keyword evidence="8" id="KW-0472">Membrane</keyword>
<dbReference type="PANTHER" id="PTHR43456:SF2">
    <property type="entry name" value="RIESKE (2FE-2S) DOMAIN-CONTAINING PROTEIN"/>
    <property type="match status" value="1"/>
</dbReference>
<keyword evidence="8" id="KW-0812">Transmembrane</keyword>
<proteinExistence type="predicted"/>
<dbReference type="Pfam" id="PF13806">
    <property type="entry name" value="Rieske_2"/>
    <property type="match status" value="1"/>
</dbReference>
<keyword evidence="6" id="KW-0534">Nitrate assimilation</keyword>
<dbReference type="STRING" id="3076.A0A2P6U199"/>
<sequence length="264" mass="27332">MQTAVAAAAAPVLAQPAARPSAAGAAVRAVAFRPARRAAQRTARIQLRAVSQESASATSTSSSPPPGFVPVLRPEDLPKGVRKEVRAEGKTVLLFWYRNQIYAIEARSPAEGAYSEGFIRAKFTQDFCIECPATGSLFSLKDGSIVSWYPNNPVLRLLTPADLCRPLEIYPVHLGQDAISVNVSSSTAGGGPTTRGGSDTSLENNNVYGLEPKVYVEGSPAASDANDNGDGVATAATTAITVLAVAGVLIAGGATAVYLFGGIQ</sequence>
<dbReference type="GO" id="GO:0051537">
    <property type="term" value="F:2 iron, 2 sulfur cluster binding"/>
    <property type="evidence" value="ECO:0007669"/>
    <property type="project" value="UniProtKB-KW"/>
</dbReference>
<accession>A0A2P6U199</accession>
<evidence type="ECO:0000256" key="3">
    <source>
        <dbReference type="ARBA" id="ARBA00023002"/>
    </source>
</evidence>
<dbReference type="InterPro" id="IPR017941">
    <property type="entry name" value="Rieske_2Fe-2S"/>
</dbReference>
<dbReference type="InterPro" id="IPR036922">
    <property type="entry name" value="Rieske_2Fe-2S_sf"/>
</dbReference>
<dbReference type="Proteomes" id="UP000239899">
    <property type="component" value="Unassembled WGS sequence"/>
</dbReference>
<feature type="transmembrane region" description="Helical" evidence="8">
    <location>
        <begin position="239"/>
        <end position="260"/>
    </location>
</feature>
<keyword evidence="11" id="KW-1185">Reference proteome</keyword>
<dbReference type="GO" id="GO:0008942">
    <property type="term" value="F:nitrite reductase [NAD(P)H] activity"/>
    <property type="evidence" value="ECO:0007669"/>
    <property type="project" value="InterPro"/>
</dbReference>
<dbReference type="EMBL" id="LHPG02000003">
    <property type="protein sequence ID" value="PRW60091.1"/>
    <property type="molecule type" value="Genomic_DNA"/>
</dbReference>
<evidence type="ECO:0000256" key="1">
    <source>
        <dbReference type="ARBA" id="ARBA00022714"/>
    </source>
</evidence>
<dbReference type="Gene3D" id="2.102.10.10">
    <property type="entry name" value="Rieske [2Fe-2S] iron-sulphur domain"/>
    <property type="match status" value="1"/>
</dbReference>
<evidence type="ECO:0000256" key="4">
    <source>
        <dbReference type="ARBA" id="ARBA00023004"/>
    </source>
</evidence>
<comment type="caution">
    <text evidence="10">The sequence shown here is derived from an EMBL/GenBank/DDBJ whole genome shotgun (WGS) entry which is preliminary data.</text>
</comment>
<keyword evidence="8" id="KW-1133">Transmembrane helix</keyword>